<dbReference type="FunFam" id="3.30.1360.40:FF:000001">
    <property type="entry name" value="Ribosome-recycling factor"/>
    <property type="match status" value="1"/>
</dbReference>
<evidence type="ECO:0000256" key="3">
    <source>
        <dbReference type="ARBA" id="ARBA00022490"/>
    </source>
</evidence>
<feature type="coiled-coil region" evidence="6">
    <location>
        <begin position="125"/>
        <end position="152"/>
    </location>
</feature>
<gene>
    <name evidence="5" type="primary">frr</name>
    <name evidence="8" type="ORF">IQ19_02336</name>
</gene>
<proteinExistence type="inferred from homology"/>
<protein>
    <recommendedName>
        <fullName evidence="5">Ribosome-recycling factor</fullName>
        <shortName evidence="5">RRF</shortName>
    </recommendedName>
    <alternativeName>
        <fullName evidence="5">Ribosome-releasing factor</fullName>
    </alternativeName>
</protein>
<dbReference type="OrthoDB" id="9804006at2"/>
<evidence type="ECO:0000256" key="1">
    <source>
        <dbReference type="ARBA" id="ARBA00004496"/>
    </source>
</evidence>
<dbReference type="Pfam" id="PF01765">
    <property type="entry name" value="RRF"/>
    <property type="match status" value="1"/>
</dbReference>
<sequence length="185" mass="20580">MPKQVIADAKERMTKAISAYTRELASIRAGKANASLLDRITVDYYGAPTPVNQLAGVSVPEARLLVITPYDKSILGEIEKAILKSDIGLNPSNDGSVIRLAIPQLTEERRKELVKVVKKESEEAKVAIRNVRRDANDDLKKLEKNGEITEDDLRGFSDDIQKLTDEHISKIDAITKDKEKEILDV</sequence>
<keyword evidence="4 5" id="KW-0648">Protein biosynthesis</keyword>
<dbReference type="PANTHER" id="PTHR20982">
    <property type="entry name" value="RIBOSOME RECYCLING FACTOR"/>
    <property type="match status" value="1"/>
</dbReference>
<dbReference type="PANTHER" id="PTHR20982:SF3">
    <property type="entry name" value="MITOCHONDRIAL RIBOSOME RECYCLING FACTOR PSEUDO 1"/>
    <property type="match status" value="1"/>
</dbReference>
<evidence type="ECO:0000313" key="9">
    <source>
        <dbReference type="Proteomes" id="UP000318667"/>
    </source>
</evidence>
<comment type="function">
    <text evidence="5">Responsible for the release of ribosomes from messenger RNA at the termination of protein biosynthesis. May increase the efficiency of translation by recycling ribosomes from one round of translation to another.</text>
</comment>
<dbReference type="Gene3D" id="1.10.132.20">
    <property type="entry name" value="Ribosome-recycling factor"/>
    <property type="match status" value="1"/>
</dbReference>
<dbReference type="RefSeq" id="WP_144542524.1">
    <property type="nucleotide sequence ID" value="NZ_CBCSDC010000002.1"/>
</dbReference>
<dbReference type="AlphaFoldDB" id="A0A562JW74"/>
<dbReference type="GeneID" id="65403528"/>
<evidence type="ECO:0000259" key="7">
    <source>
        <dbReference type="Pfam" id="PF01765"/>
    </source>
</evidence>
<evidence type="ECO:0000256" key="5">
    <source>
        <dbReference type="HAMAP-Rule" id="MF_00040"/>
    </source>
</evidence>
<keyword evidence="3 5" id="KW-0963">Cytoplasm</keyword>
<dbReference type="HAMAP" id="MF_00040">
    <property type="entry name" value="RRF"/>
    <property type="match status" value="1"/>
</dbReference>
<dbReference type="FunFam" id="1.10.132.20:FF:000001">
    <property type="entry name" value="Ribosome-recycling factor"/>
    <property type="match status" value="1"/>
</dbReference>
<keyword evidence="9" id="KW-1185">Reference proteome</keyword>
<dbReference type="InterPro" id="IPR036191">
    <property type="entry name" value="RRF_sf"/>
</dbReference>
<organism evidence="8 9">
    <name type="scientific">Cytobacillus oceanisediminis</name>
    <dbReference type="NCBI Taxonomy" id="665099"/>
    <lineage>
        <taxon>Bacteria</taxon>
        <taxon>Bacillati</taxon>
        <taxon>Bacillota</taxon>
        <taxon>Bacilli</taxon>
        <taxon>Bacillales</taxon>
        <taxon>Bacillaceae</taxon>
        <taxon>Cytobacillus</taxon>
    </lineage>
</organism>
<dbReference type="InterPro" id="IPR002661">
    <property type="entry name" value="Ribosome_recyc_fac"/>
</dbReference>
<feature type="domain" description="Ribosome recycling factor" evidence="7">
    <location>
        <begin position="21"/>
        <end position="183"/>
    </location>
</feature>
<reference evidence="8 9" key="1">
    <citation type="journal article" date="2015" name="Stand. Genomic Sci.">
        <title>Genomic Encyclopedia of Bacterial and Archaeal Type Strains, Phase III: the genomes of soil and plant-associated and newly described type strains.</title>
        <authorList>
            <person name="Whitman W.B."/>
            <person name="Woyke T."/>
            <person name="Klenk H.P."/>
            <person name="Zhou Y."/>
            <person name="Lilburn T.G."/>
            <person name="Beck B.J."/>
            <person name="De Vos P."/>
            <person name="Vandamme P."/>
            <person name="Eisen J.A."/>
            <person name="Garrity G."/>
            <person name="Hugenholtz P."/>
            <person name="Kyrpides N.C."/>
        </authorList>
    </citation>
    <scope>NUCLEOTIDE SEQUENCE [LARGE SCALE GENOMIC DNA]</scope>
    <source>
        <strain evidence="8 9">CGMCC 1.10115</strain>
    </source>
</reference>
<dbReference type="Gene3D" id="3.30.1360.40">
    <property type="match status" value="1"/>
</dbReference>
<dbReference type="GO" id="GO:0006415">
    <property type="term" value="P:translational termination"/>
    <property type="evidence" value="ECO:0007669"/>
    <property type="project" value="UniProtKB-UniRule"/>
</dbReference>
<accession>A0A562JW74</accession>
<comment type="subcellular location">
    <subcellularLocation>
        <location evidence="1 5">Cytoplasm</location>
    </subcellularLocation>
</comment>
<comment type="similarity">
    <text evidence="2 5">Belongs to the RRF family.</text>
</comment>
<evidence type="ECO:0000256" key="2">
    <source>
        <dbReference type="ARBA" id="ARBA00005912"/>
    </source>
</evidence>
<dbReference type="Proteomes" id="UP000318667">
    <property type="component" value="Unassembled WGS sequence"/>
</dbReference>
<dbReference type="GO" id="GO:0005737">
    <property type="term" value="C:cytoplasm"/>
    <property type="evidence" value="ECO:0007669"/>
    <property type="project" value="UniProtKB-SubCell"/>
</dbReference>
<dbReference type="EMBL" id="VLKI01000005">
    <property type="protein sequence ID" value="TWH87386.1"/>
    <property type="molecule type" value="Genomic_DNA"/>
</dbReference>
<name>A0A562JW74_9BACI</name>
<keyword evidence="6" id="KW-0175">Coiled coil</keyword>
<dbReference type="GO" id="GO:0043023">
    <property type="term" value="F:ribosomal large subunit binding"/>
    <property type="evidence" value="ECO:0007669"/>
    <property type="project" value="TreeGrafter"/>
</dbReference>
<evidence type="ECO:0000313" key="8">
    <source>
        <dbReference type="EMBL" id="TWH87386.1"/>
    </source>
</evidence>
<comment type="caution">
    <text evidence="8">The sequence shown here is derived from an EMBL/GenBank/DDBJ whole genome shotgun (WGS) entry which is preliminary data.</text>
</comment>
<dbReference type="SUPFAM" id="SSF55194">
    <property type="entry name" value="Ribosome recycling factor, RRF"/>
    <property type="match status" value="1"/>
</dbReference>
<dbReference type="CDD" id="cd00520">
    <property type="entry name" value="RRF"/>
    <property type="match status" value="1"/>
</dbReference>
<dbReference type="NCBIfam" id="TIGR00496">
    <property type="entry name" value="frr"/>
    <property type="match status" value="1"/>
</dbReference>
<dbReference type="InterPro" id="IPR023584">
    <property type="entry name" value="Ribosome_recyc_fac_dom"/>
</dbReference>
<evidence type="ECO:0000256" key="4">
    <source>
        <dbReference type="ARBA" id="ARBA00022917"/>
    </source>
</evidence>
<evidence type="ECO:0000256" key="6">
    <source>
        <dbReference type="SAM" id="Coils"/>
    </source>
</evidence>